<dbReference type="Proteomes" id="UP001341840">
    <property type="component" value="Unassembled WGS sequence"/>
</dbReference>
<proteinExistence type="predicted"/>
<comment type="caution">
    <text evidence="1">The sequence shown here is derived from an EMBL/GenBank/DDBJ whole genome shotgun (WGS) entry which is preliminary data.</text>
</comment>
<protein>
    <submittedName>
        <fullName evidence="1">Uncharacterized protein</fullName>
    </submittedName>
</protein>
<evidence type="ECO:0000313" key="2">
    <source>
        <dbReference type="Proteomes" id="UP001341840"/>
    </source>
</evidence>
<name>A0ABU6RWE3_9FABA</name>
<evidence type="ECO:0000313" key="1">
    <source>
        <dbReference type="EMBL" id="MED6127958.1"/>
    </source>
</evidence>
<organism evidence="1 2">
    <name type="scientific">Stylosanthes scabra</name>
    <dbReference type="NCBI Taxonomy" id="79078"/>
    <lineage>
        <taxon>Eukaryota</taxon>
        <taxon>Viridiplantae</taxon>
        <taxon>Streptophyta</taxon>
        <taxon>Embryophyta</taxon>
        <taxon>Tracheophyta</taxon>
        <taxon>Spermatophyta</taxon>
        <taxon>Magnoliopsida</taxon>
        <taxon>eudicotyledons</taxon>
        <taxon>Gunneridae</taxon>
        <taxon>Pentapetalae</taxon>
        <taxon>rosids</taxon>
        <taxon>fabids</taxon>
        <taxon>Fabales</taxon>
        <taxon>Fabaceae</taxon>
        <taxon>Papilionoideae</taxon>
        <taxon>50 kb inversion clade</taxon>
        <taxon>dalbergioids sensu lato</taxon>
        <taxon>Dalbergieae</taxon>
        <taxon>Pterocarpus clade</taxon>
        <taxon>Stylosanthes</taxon>
    </lineage>
</organism>
<accession>A0ABU6RWE3</accession>
<reference evidence="1 2" key="1">
    <citation type="journal article" date="2023" name="Plants (Basel)">
        <title>Bridging the Gap: Combining Genomics and Transcriptomics Approaches to Understand Stylosanthes scabra, an Orphan Legume from the Brazilian Caatinga.</title>
        <authorList>
            <person name="Ferreira-Neto J.R.C."/>
            <person name="da Silva M.D."/>
            <person name="Binneck E."/>
            <person name="de Melo N.F."/>
            <person name="da Silva R.H."/>
            <person name="de Melo A.L.T.M."/>
            <person name="Pandolfi V."/>
            <person name="Bustamante F.O."/>
            <person name="Brasileiro-Vidal A.C."/>
            <person name="Benko-Iseppon A.M."/>
        </authorList>
    </citation>
    <scope>NUCLEOTIDE SEQUENCE [LARGE SCALE GENOMIC DNA]</scope>
    <source>
        <tissue evidence="1">Leaves</tissue>
    </source>
</reference>
<sequence length="113" mass="12467">MGGIQAGNSGQSQGTKKLEYNSPNEALLKVFLRVPKIQGSSPFPKLKPRNYVVILWYIRYLVTELLGYQGSSIFQKVSFRDGATGEVVRVWLGAIGIKMELLPLVVCIIDGIP</sequence>
<keyword evidence="2" id="KW-1185">Reference proteome</keyword>
<gene>
    <name evidence="1" type="ORF">PIB30_093073</name>
</gene>
<dbReference type="EMBL" id="JASCZI010032170">
    <property type="protein sequence ID" value="MED6127958.1"/>
    <property type="molecule type" value="Genomic_DNA"/>
</dbReference>